<dbReference type="AlphaFoldDB" id="B7PKT1"/>
<dbReference type="OrthoDB" id="6491408at2759"/>
<protein>
    <submittedName>
        <fullName evidence="1 2">Uncharacterized protein</fullName>
    </submittedName>
</protein>
<dbReference type="EMBL" id="ABJB011055067">
    <property type="status" value="NOT_ANNOTATED_CDS"/>
    <property type="molecule type" value="Genomic_DNA"/>
</dbReference>
<dbReference type="VEuPathDB" id="VectorBase:ISCP_035225"/>
<organism>
    <name type="scientific">Ixodes scapularis</name>
    <name type="common">Black-legged tick</name>
    <name type="synonym">Deer tick</name>
    <dbReference type="NCBI Taxonomy" id="6945"/>
    <lineage>
        <taxon>Eukaryota</taxon>
        <taxon>Metazoa</taxon>
        <taxon>Ecdysozoa</taxon>
        <taxon>Arthropoda</taxon>
        <taxon>Chelicerata</taxon>
        <taxon>Arachnida</taxon>
        <taxon>Acari</taxon>
        <taxon>Parasitiformes</taxon>
        <taxon>Ixodida</taxon>
        <taxon>Ixodoidea</taxon>
        <taxon>Ixodidae</taxon>
        <taxon>Ixodinae</taxon>
        <taxon>Ixodes</taxon>
    </lineage>
</organism>
<dbReference type="PaxDb" id="6945-B7PKT1"/>
<dbReference type="VEuPathDB" id="VectorBase:ISCW005371"/>
<evidence type="ECO:0000313" key="1">
    <source>
        <dbReference type="EMBL" id="EEC07203.1"/>
    </source>
</evidence>
<evidence type="ECO:0000313" key="2">
    <source>
        <dbReference type="EnsemblMetazoa" id="ISCW005371-PA"/>
    </source>
</evidence>
<name>B7PKT1_IXOSC</name>
<gene>
    <name evidence="1" type="ORF">IscW_ISCW005371</name>
</gene>
<dbReference type="EnsemblMetazoa" id="ISCW005371-RA">
    <property type="protein sequence ID" value="ISCW005371-PA"/>
    <property type="gene ID" value="ISCW005371"/>
</dbReference>
<dbReference type="VEuPathDB" id="VectorBase:ISCI005371"/>
<dbReference type="EMBL" id="DS735445">
    <property type="protein sequence ID" value="EEC07203.1"/>
    <property type="molecule type" value="Genomic_DNA"/>
</dbReference>
<dbReference type="HOGENOM" id="CLU_2052181_0_0_1"/>
<reference evidence="2" key="2">
    <citation type="submission" date="2020-05" db="UniProtKB">
        <authorList>
            <consortium name="EnsemblMetazoa"/>
        </authorList>
    </citation>
    <scope>IDENTIFICATION</scope>
    <source>
        <strain evidence="2">wikel</strain>
    </source>
</reference>
<dbReference type="Proteomes" id="UP000001555">
    <property type="component" value="Unassembled WGS sequence"/>
</dbReference>
<proteinExistence type="predicted"/>
<keyword evidence="3" id="KW-1185">Reference proteome</keyword>
<evidence type="ECO:0000313" key="3">
    <source>
        <dbReference type="Proteomes" id="UP000001555"/>
    </source>
</evidence>
<reference evidence="1 3" key="1">
    <citation type="submission" date="2008-03" db="EMBL/GenBank/DDBJ databases">
        <title>Annotation of Ixodes scapularis.</title>
        <authorList>
            <consortium name="Ixodes scapularis Genome Project Consortium"/>
            <person name="Caler E."/>
            <person name="Hannick L.I."/>
            <person name="Bidwell S."/>
            <person name="Joardar V."/>
            <person name="Thiagarajan M."/>
            <person name="Amedeo P."/>
            <person name="Galinsky K.J."/>
            <person name="Schobel S."/>
            <person name="Inman J."/>
            <person name="Hostetler J."/>
            <person name="Miller J."/>
            <person name="Hammond M."/>
            <person name="Megy K."/>
            <person name="Lawson D."/>
            <person name="Kodira C."/>
            <person name="Sutton G."/>
            <person name="Meyer J."/>
            <person name="Hill C.A."/>
            <person name="Birren B."/>
            <person name="Nene V."/>
            <person name="Collins F."/>
            <person name="Alarcon-Chaidez F."/>
            <person name="Wikel S."/>
            <person name="Strausberg R."/>
        </authorList>
    </citation>
    <scope>NUCLEOTIDE SEQUENCE [LARGE SCALE GENOMIC DNA]</scope>
    <source>
        <strain evidence="3">Wikel</strain>
        <strain evidence="1">Wikel colony</strain>
    </source>
</reference>
<dbReference type="InParanoid" id="B7PKT1"/>
<accession>B7PKT1</accession>
<sequence length="120" mass="13776">MICGVTEIEDFYVPALLPGYAERVVFMADSLNPRQASSCWKDLLDSKHFKVYDLVFQYFQSQEVCDLLSPFLKSSLVSRKPPQRVNGIGETVQFFNIPDIIEAAFMISRDKVLRFVFSLL</sequence>